<dbReference type="Proteomes" id="UP000271291">
    <property type="component" value="Chromosome"/>
</dbReference>
<dbReference type="AlphaFoldDB" id="A0A3Q9L0Y3"/>
<dbReference type="Proteomes" id="UP000501753">
    <property type="component" value="Chromosome"/>
</dbReference>
<name>A0A3Q9L0Y3_STRGD</name>
<evidence type="ECO:0000256" key="1">
    <source>
        <dbReference type="SAM" id="MobiDB-lite"/>
    </source>
</evidence>
<keyword evidence="6" id="KW-1185">Reference proteome</keyword>
<dbReference type="InterPro" id="IPR047757">
    <property type="entry name" value="AfsA-like"/>
</dbReference>
<evidence type="ECO:0000313" key="5">
    <source>
        <dbReference type="Proteomes" id="UP000271291"/>
    </source>
</evidence>
<evidence type="ECO:0000313" key="3">
    <source>
        <dbReference type="EMBL" id="AZS89064.1"/>
    </source>
</evidence>
<dbReference type="EMBL" id="CP034687">
    <property type="protein sequence ID" value="AZS89064.1"/>
    <property type="molecule type" value="Genomic_DNA"/>
</dbReference>
<reference evidence="4 6" key="1">
    <citation type="submission" date="2018-04" db="EMBL/GenBank/DDBJ databases">
        <title>Complete genome sequences of Streptomyces griseoviridis K61 and characterization of antagonistic properties of biological control agents.</title>
        <authorList>
            <person name="Mariita R.M."/>
            <person name="Sello J.K."/>
        </authorList>
    </citation>
    <scope>NUCLEOTIDE SEQUENCE [LARGE SCALE GENOMIC DNA]</scope>
    <source>
        <strain evidence="4 6">K61</strain>
    </source>
</reference>
<dbReference type="NCBIfam" id="NF041195">
    <property type="entry name" value="ScbA_BarX_GamBu"/>
    <property type="match status" value="1"/>
</dbReference>
<dbReference type="SUPFAM" id="SSF54637">
    <property type="entry name" value="Thioesterase/thiol ester dehydrase-isomerase"/>
    <property type="match status" value="1"/>
</dbReference>
<reference evidence="3 5" key="2">
    <citation type="submission" date="2018-12" db="EMBL/GenBank/DDBJ databases">
        <title>Streptomyces griseoviridis F1-27 complete genome.</title>
        <authorList>
            <person name="Mariita R.M."/>
            <person name="Sello J.K."/>
        </authorList>
    </citation>
    <scope>NUCLEOTIDE SEQUENCE [LARGE SCALE GENOMIC DNA]</scope>
    <source>
        <strain evidence="3 5">F1-27</strain>
    </source>
</reference>
<feature type="region of interest" description="Disordered" evidence="1">
    <location>
        <begin position="1"/>
        <end position="25"/>
    </location>
</feature>
<feature type="domain" description="A-factor biosynthesis hotdog" evidence="2">
    <location>
        <begin position="36"/>
        <end position="172"/>
    </location>
</feature>
<proteinExistence type="predicted"/>
<sequence length="333" mass="36043">MSVDISLPSPSPASAPPSTDQRLRPLSFDRTAPRGLVHRRAVGEVLLTDWIRLGQHRFQVGAQWPRGHAFYGPIGELWHDPLLAAESVRQASSLVSHAFYDLPCDHPTLMTELDLDVRPDALRLDGRPADAVLGIDCTGVTVQGTRLTGMTMNVQITRGAVRLGRARMTLNCLRPSVYRRLRGAHAEVPEALPEQPAPLPPREVGRAVEADVVLGPPAASLAEPGEGAWPLRINWSHPTLFDHPTDHVPGMLLLEAARQAAQRLSGPGPVLVRAMQNRFLRYVELDSPVLVRARPVTAADGGRQIRVTAEQDGSVAYTCVLDTHRAPAAGSGG</sequence>
<dbReference type="RefSeq" id="WP_127181834.1">
    <property type="nucleotide sequence ID" value="NZ_CP029078.1"/>
</dbReference>
<dbReference type="OrthoDB" id="7838374at2"/>
<dbReference type="Pfam" id="PF03756">
    <property type="entry name" value="AfsA"/>
    <property type="match status" value="2"/>
</dbReference>
<evidence type="ECO:0000313" key="6">
    <source>
        <dbReference type="Proteomes" id="UP000501753"/>
    </source>
</evidence>
<dbReference type="EMBL" id="CP029078">
    <property type="protein sequence ID" value="QCN84089.1"/>
    <property type="molecule type" value="Genomic_DNA"/>
</dbReference>
<evidence type="ECO:0000259" key="2">
    <source>
        <dbReference type="Pfam" id="PF03756"/>
    </source>
</evidence>
<gene>
    <name evidence="4" type="ORF">DDJ31_03135</name>
    <name evidence="3" type="ORF">ELQ87_36110</name>
</gene>
<feature type="domain" description="A-factor biosynthesis hotdog" evidence="2">
    <location>
        <begin position="204"/>
        <end position="318"/>
    </location>
</feature>
<accession>A0A3Q9L0Y3</accession>
<evidence type="ECO:0000313" key="4">
    <source>
        <dbReference type="EMBL" id="QCN84089.1"/>
    </source>
</evidence>
<dbReference type="KEGG" id="sgd:ELQ87_36110"/>
<dbReference type="GO" id="GO:0016740">
    <property type="term" value="F:transferase activity"/>
    <property type="evidence" value="ECO:0007669"/>
    <property type="project" value="InterPro"/>
</dbReference>
<organism evidence="3 5">
    <name type="scientific">Streptomyces griseoviridis</name>
    <dbReference type="NCBI Taxonomy" id="45398"/>
    <lineage>
        <taxon>Bacteria</taxon>
        <taxon>Bacillati</taxon>
        <taxon>Actinomycetota</taxon>
        <taxon>Actinomycetes</taxon>
        <taxon>Kitasatosporales</taxon>
        <taxon>Streptomycetaceae</taxon>
        <taxon>Streptomyces</taxon>
    </lineage>
</organism>
<dbReference type="InterPro" id="IPR005509">
    <property type="entry name" value="AfsA_hotdog_dom"/>
</dbReference>
<dbReference type="InterPro" id="IPR029069">
    <property type="entry name" value="HotDog_dom_sf"/>
</dbReference>
<protein>
    <submittedName>
        <fullName evidence="3">Transcriptional regulator</fullName>
    </submittedName>
</protein>